<keyword evidence="3" id="KW-0234">DNA repair</keyword>
<dbReference type="GO" id="GO:0006310">
    <property type="term" value="P:DNA recombination"/>
    <property type="evidence" value="ECO:0007669"/>
    <property type="project" value="UniProtKB-KW"/>
</dbReference>
<dbReference type="GO" id="GO:0003690">
    <property type="term" value="F:double-stranded DNA binding"/>
    <property type="evidence" value="ECO:0007669"/>
    <property type="project" value="UniProtKB-UniRule"/>
</dbReference>
<dbReference type="PANTHER" id="PTHR41251:SF1">
    <property type="entry name" value="NON-HOMOLOGOUS END JOINING PROTEIN KU"/>
    <property type="match status" value="1"/>
</dbReference>
<feature type="compositionally biased region" description="Low complexity" evidence="4">
    <location>
        <begin position="292"/>
        <end position="337"/>
    </location>
</feature>
<feature type="compositionally biased region" description="Acidic residues" evidence="4">
    <location>
        <begin position="272"/>
        <end position="284"/>
    </location>
</feature>
<dbReference type="FunFam" id="2.40.290.10:FF:000004">
    <property type="entry name" value="Non-homologous end joining protein Ku"/>
    <property type="match status" value="1"/>
</dbReference>
<evidence type="ECO:0000259" key="5">
    <source>
        <dbReference type="SMART" id="SM00559"/>
    </source>
</evidence>
<name>A0A0B4DS08_PSEPS</name>
<proteinExistence type="inferred from homology"/>
<dbReference type="Pfam" id="PF02735">
    <property type="entry name" value="Ku"/>
    <property type="match status" value="1"/>
</dbReference>
<dbReference type="GO" id="GO:0006303">
    <property type="term" value="P:double-strand break repair via nonhomologous end joining"/>
    <property type="evidence" value="ECO:0007669"/>
    <property type="project" value="UniProtKB-UniRule"/>
</dbReference>
<sequence length="402" mass="42994">MRAIWKGAIAFGLVNVPVKVYSATEDHDISLHQVHNADGGRIRYQRRCEVCGEVVDYSDIEKAFEEDGRTVVLSKDELKSIPAENSHEIEVVQFVPSEQLEPMMFEKSYYLEPDSKSPKAYVLLRRALEDTDRVAIVQFALREKTRLGALRIKDDVLVLQSLLWPDEVREANFPSLDADIRISSQERDMSAALVESMAADFDPASFTDEYQVQLRQLIDAKLEQGESLDTEETFGVEAGEGGKGEVIDLMEALKRSLDRKRGGGDAAAAGGTDDDEADAGGAEDGEAKPARKAAGSRAAASKTSDSRTTASKTTAAKTTAAKTTAAKTSASRTAAKTGTDDAKPAATSAAKSGTSRTTASKSTASKSTSSKSAASKTADTKSTGTRTAEKPAAKTTRARKPA</sequence>
<evidence type="ECO:0000256" key="2">
    <source>
        <dbReference type="ARBA" id="ARBA00023172"/>
    </source>
</evidence>
<keyword evidence="2 3" id="KW-0233">DNA recombination</keyword>
<dbReference type="RefSeq" id="WP_043451834.1">
    <property type="nucleotide sequence ID" value="NZ_JWTB01000016.1"/>
</dbReference>
<dbReference type="AlphaFoldDB" id="A0A0B4DS08"/>
<evidence type="ECO:0000256" key="3">
    <source>
        <dbReference type="HAMAP-Rule" id="MF_01875"/>
    </source>
</evidence>
<evidence type="ECO:0000256" key="1">
    <source>
        <dbReference type="ARBA" id="ARBA00023125"/>
    </source>
</evidence>
<keyword evidence="1 3" id="KW-0238">DNA-binding</keyword>
<dbReference type="EMBL" id="JWTB01000016">
    <property type="protein sequence ID" value="KIC67195.1"/>
    <property type="molecule type" value="Genomic_DNA"/>
</dbReference>
<organism evidence="6 7">
    <name type="scientific">Pseudarthrobacter phenanthrenivorans</name>
    <name type="common">Arthrobacter phenanthrenivorans</name>
    <dbReference type="NCBI Taxonomy" id="361575"/>
    <lineage>
        <taxon>Bacteria</taxon>
        <taxon>Bacillati</taxon>
        <taxon>Actinomycetota</taxon>
        <taxon>Actinomycetes</taxon>
        <taxon>Micrococcales</taxon>
        <taxon>Micrococcaceae</taxon>
        <taxon>Pseudarthrobacter</taxon>
    </lineage>
</organism>
<protein>
    <recommendedName>
        <fullName evidence="3">Non-homologous end joining protein Ku</fullName>
    </recommendedName>
</protein>
<feature type="domain" description="Ku" evidence="5">
    <location>
        <begin position="52"/>
        <end position="179"/>
    </location>
</feature>
<accession>A0A0B4DS08</accession>
<reference evidence="6 7" key="1">
    <citation type="submission" date="2014-12" db="EMBL/GenBank/DDBJ databases">
        <title>Genome sequencing of Arthrobacter phenanthrenivorans SWC37.</title>
        <authorList>
            <person name="Tan P.W."/>
            <person name="Chan K.-G."/>
        </authorList>
    </citation>
    <scope>NUCLEOTIDE SEQUENCE [LARGE SCALE GENOMIC DNA]</scope>
    <source>
        <strain evidence="6 7">SWC37</strain>
    </source>
</reference>
<comment type="caution">
    <text evidence="6">The sequence shown here is derived from an EMBL/GenBank/DDBJ whole genome shotgun (WGS) entry which is preliminary data.</text>
</comment>
<dbReference type="InterPro" id="IPR006164">
    <property type="entry name" value="DNA_bd_Ku70/Ku80"/>
</dbReference>
<comment type="subunit">
    <text evidence="3">Homodimer. Interacts with LigD.</text>
</comment>
<dbReference type="InterPro" id="IPR009187">
    <property type="entry name" value="Prok_Ku"/>
</dbReference>
<evidence type="ECO:0000313" key="7">
    <source>
        <dbReference type="Proteomes" id="UP000031196"/>
    </source>
</evidence>
<feature type="compositionally biased region" description="Low complexity" evidence="4">
    <location>
        <begin position="344"/>
        <end position="383"/>
    </location>
</feature>
<dbReference type="Proteomes" id="UP000031196">
    <property type="component" value="Unassembled WGS sequence"/>
</dbReference>
<comment type="function">
    <text evidence="3">With LigD forms a non-homologous end joining (NHEJ) DNA repair enzyme, which repairs dsDNA breaks with reduced fidelity. Binds linear dsDNA with 5'- and 3'- overhangs but not closed circular dsDNA nor ssDNA. Recruits and stimulates the ligase activity of LigD.</text>
</comment>
<dbReference type="PANTHER" id="PTHR41251">
    <property type="entry name" value="NON-HOMOLOGOUS END JOINING PROTEIN KU"/>
    <property type="match status" value="1"/>
</dbReference>
<dbReference type="InterPro" id="IPR016194">
    <property type="entry name" value="SPOC-like_C_dom_sf"/>
</dbReference>
<dbReference type="NCBIfam" id="TIGR02772">
    <property type="entry name" value="Ku_bact"/>
    <property type="match status" value="1"/>
</dbReference>
<feature type="region of interest" description="Disordered" evidence="4">
    <location>
        <begin position="260"/>
        <end position="402"/>
    </location>
</feature>
<evidence type="ECO:0000256" key="4">
    <source>
        <dbReference type="SAM" id="MobiDB-lite"/>
    </source>
</evidence>
<comment type="similarity">
    <text evidence="3">Belongs to the prokaryotic Ku family.</text>
</comment>
<dbReference type="SUPFAM" id="SSF100939">
    <property type="entry name" value="SPOC domain-like"/>
    <property type="match status" value="1"/>
</dbReference>
<dbReference type="SMART" id="SM00559">
    <property type="entry name" value="Ku78"/>
    <property type="match status" value="1"/>
</dbReference>
<dbReference type="Gene3D" id="2.40.290.10">
    <property type="match status" value="1"/>
</dbReference>
<evidence type="ECO:0000313" key="6">
    <source>
        <dbReference type="EMBL" id="KIC67195.1"/>
    </source>
</evidence>
<gene>
    <name evidence="3" type="primary">ku</name>
    <name evidence="6" type="ORF">RM50_08660</name>
</gene>
<dbReference type="CDD" id="cd00789">
    <property type="entry name" value="KU_like"/>
    <property type="match status" value="1"/>
</dbReference>
<dbReference type="HAMAP" id="MF_01875">
    <property type="entry name" value="Prokaryotic_Ku"/>
    <property type="match status" value="1"/>
</dbReference>
<keyword evidence="3" id="KW-0227">DNA damage</keyword>
<dbReference type="OrthoDB" id="9795084at2"/>